<protein>
    <submittedName>
        <fullName evidence="1">NAD-dependent protein deacetylase of SIR2 family</fullName>
    </submittedName>
</protein>
<dbReference type="AlphaFoldDB" id="A0A4R0IS80"/>
<sequence length="272" mass="29247">MPTTAPTEPRAVEIACDESGYEGEKLVGGVTDVFAHASVRLDEQTAAACVAEIRARIKSPATMYKAGHLLRSKQRAVLLWFLGPEGPLEGNAHVFLVDKTYFLVSGLVDFLGARSETIRFLYDAGRRSDEARGFLEAANDFVRAADESPIPRLDPLMPAIVRAVEFWTDGGRAVAIAHDRQTTLSAGRVGRLQESTEGFVALEQVDSFTDHRIQIADFLAGITRKMASDQLRGADDAEVSALLAPYLDKASVWPAWGPPGGLAPGNIPAAAS</sequence>
<dbReference type="RefSeq" id="WP_131519171.1">
    <property type="nucleotide sequence ID" value="NZ_SJKD01000016.1"/>
</dbReference>
<evidence type="ECO:0000313" key="2">
    <source>
        <dbReference type="Proteomes" id="UP000293342"/>
    </source>
</evidence>
<gene>
    <name evidence="1" type="ORF">E0H75_41195</name>
</gene>
<evidence type="ECO:0000313" key="1">
    <source>
        <dbReference type="EMBL" id="TCC36681.1"/>
    </source>
</evidence>
<comment type="caution">
    <text evidence="1">The sequence shown here is derived from an EMBL/GenBank/DDBJ whole genome shotgun (WGS) entry which is preliminary data.</text>
</comment>
<reference evidence="1 2" key="1">
    <citation type="submission" date="2019-02" db="EMBL/GenBank/DDBJ databases">
        <title>Kribbella capetownensis sp. nov. and Kribbella speibonae sp. nov., isolated from soil.</title>
        <authorList>
            <person name="Curtis S.M."/>
            <person name="Norton I."/>
            <person name="Everest G.J."/>
            <person name="Meyers P.R."/>
        </authorList>
    </citation>
    <scope>NUCLEOTIDE SEQUENCE [LARGE SCALE GENOMIC DNA]</scope>
    <source>
        <strain evidence="1 2">YM53</strain>
    </source>
</reference>
<dbReference type="OrthoDB" id="5521286at2"/>
<dbReference type="Proteomes" id="UP000293342">
    <property type="component" value="Unassembled WGS sequence"/>
</dbReference>
<name>A0A4R0IS80_9ACTN</name>
<dbReference type="EMBL" id="SJKD01000016">
    <property type="protein sequence ID" value="TCC36681.1"/>
    <property type="molecule type" value="Genomic_DNA"/>
</dbReference>
<accession>A0A4R0IS80</accession>
<proteinExistence type="predicted"/>
<keyword evidence="2" id="KW-1185">Reference proteome</keyword>
<organism evidence="1 2">
    <name type="scientific">Kribbella capetownensis</name>
    <dbReference type="NCBI Taxonomy" id="1572659"/>
    <lineage>
        <taxon>Bacteria</taxon>
        <taxon>Bacillati</taxon>
        <taxon>Actinomycetota</taxon>
        <taxon>Actinomycetes</taxon>
        <taxon>Propionibacteriales</taxon>
        <taxon>Kribbellaceae</taxon>
        <taxon>Kribbella</taxon>
    </lineage>
</organism>